<protein>
    <recommendedName>
        <fullName evidence="5">Transmembrane protein</fullName>
    </recommendedName>
</protein>
<accession>A0A816DGC1</accession>
<evidence type="ECO:0000256" key="1">
    <source>
        <dbReference type="SAM" id="Phobius"/>
    </source>
</evidence>
<evidence type="ECO:0000313" key="4">
    <source>
        <dbReference type="Proteomes" id="UP000663870"/>
    </source>
</evidence>
<feature type="transmembrane region" description="Helical" evidence="1">
    <location>
        <begin position="86"/>
        <end position="104"/>
    </location>
</feature>
<evidence type="ECO:0000313" key="2">
    <source>
        <dbReference type="EMBL" id="CAF1445103.1"/>
    </source>
</evidence>
<dbReference type="AlphaFoldDB" id="A0A816DGC1"/>
<dbReference type="EMBL" id="CAJNOH010006928">
    <property type="protein sequence ID" value="CAF1445103.1"/>
    <property type="molecule type" value="Genomic_DNA"/>
</dbReference>
<keyword evidence="1" id="KW-0812">Transmembrane</keyword>
<keyword evidence="1" id="KW-0472">Membrane</keyword>
<evidence type="ECO:0000313" key="3">
    <source>
        <dbReference type="EMBL" id="CAF1636999.1"/>
    </source>
</evidence>
<sequence>MASNSSSIQQQNPIPSKQIQFSIWNTFKHHIPRFLITILVDLIFPLIIYFSLQKRIKTIYILMIAGIPPLIMVIIKFILSRTFDALGFLVFIVFLISAIVGFITHNPIVLLLEKSIITGILSIIFALTLIPLQYCQYYLHIRPLAYYFYQDLVPIKRHDVGLPNYIFENEDESINEQYNDEHIIKKLSYKKEIALVYEWLYIHCSSFRSTCYIITSIWSIGFLLEFLGRLTLILVRLSINKIVIYGYVILSSVTSIMILLTIICIVKERKQTLRFIKQWKNDSLNVQQE</sequence>
<keyword evidence="4" id="KW-1185">Reference proteome</keyword>
<reference evidence="3" key="1">
    <citation type="submission" date="2021-02" db="EMBL/GenBank/DDBJ databases">
        <authorList>
            <person name="Nowell W R."/>
        </authorList>
    </citation>
    <scope>NUCLEOTIDE SEQUENCE</scope>
</reference>
<dbReference type="Proteomes" id="UP000663870">
    <property type="component" value="Unassembled WGS sequence"/>
</dbReference>
<evidence type="ECO:0008006" key="5">
    <source>
        <dbReference type="Google" id="ProtNLM"/>
    </source>
</evidence>
<comment type="caution">
    <text evidence="3">The sequence shown here is derived from an EMBL/GenBank/DDBJ whole genome shotgun (WGS) entry which is preliminary data.</text>
</comment>
<feature type="transmembrane region" description="Helical" evidence="1">
    <location>
        <begin position="244"/>
        <end position="266"/>
    </location>
</feature>
<feature type="transmembrane region" description="Helical" evidence="1">
    <location>
        <begin position="116"/>
        <end position="135"/>
    </location>
</feature>
<keyword evidence="1" id="KW-1133">Transmembrane helix</keyword>
<organism evidence="3 4">
    <name type="scientific">Rotaria sordida</name>
    <dbReference type="NCBI Taxonomy" id="392033"/>
    <lineage>
        <taxon>Eukaryota</taxon>
        <taxon>Metazoa</taxon>
        <taxon>Spiralia</taxon>
        <taxon>Gnathifera</taxon>
        <taxon>Rotifera</taxon>
        <taxon>Eurotatoria</taxon>
        <taxon>Bdelloidea</taxon>
        <taxon>Philodinida</taxon>
        <taxon>Philodinidae</taxon>
        <taxon>Rotaria</taxon>
    </lineage>
</organism>
<dbReference type="EMBL" id="CAJNOL010008541">
    <property type="protein sequence ID" value="CAF1636999.1"/>
    <property type="molecule type" value="Genomic_DNA"/>
</dbReference>
<feature type="transmembrane region" description="Helical" evidence="1">
    <location>
        <begin position="58"/>
        <end position="79"/>
    </location>
</feature>
<name>A0A816DGC1_9BILA</name>
<dbReference type="Proteomes" id="UP000663854">
    <property type="component" value="Unassembled WGS sequence"/>
</dbReference>
<feature type="transmembrane region" description="Helical" evidence="1">
    <location>
        <begin position="211"/>
        <end position="232"/>
    </location>
</feature>
<gene>
    <name evidence="3" type="ORF">JXQ802_LOCUS52636</name>
    <name evidence="2" type="ORF">PYM288_LOCUS36301</name>
</gene>
<feature type="transmembrane region" description="Helical" evidence="1">
    <location>
        <begin position="34"/>
        <end position="52"/>
    </location>
</feature>
<proteinExistence type="predicted"/>